<organism evidence="8 9">
    <name type="scientific">Lactuca virosa</name>
    <dbReference type="NCBI Taxonomy" id="75947"/>
    <lineage>
        <taxon>Eukaryota</taxon>
        <taxon>Viridiplantae</taxon>
        <taxon>Streptophyta</taxon>
        <taxon>Embryophyta</taxon>
        <taxon>Tracheophyta</taxon>
        <taxon>Spermatophyta</taxon>
        <taxon>Magnoliopsida</taxon>
        <taxon>eudicotyledons</taxon>
        <taxon>Gunneridae</taxon>
        <taxon>Pentapetalae</taxon>
        <taxon>asterids</taxon>
        <taxon>campanulids</taxon>
        <taxon>Asterales</taxon>
        <taxon>Asteraceae</taxon>
        <taxon>Cichorioideae</taxon>
        <taxon>Cichorieae</taxon>
        <taxon>Lactucinae</taxon>
        <taxon>Lactuca</taxon>
    </lineage>
</organism>
<evidence type="ECO:0000256" key="5">
    <source>
        <dbReference type="ARBA" id="ARBA00023242"/>
    </source>
</evidence>
<accession>A0AAU9NW16</accession>
<evidence type="ECO:0000256" key="1">
    <source>
        <dbReference type="ARBA" id="ARBA00004123"/>
    </source>
</evidence>
<reference evidence="8 9" key="1">
    <citation type="submission" date="2022-01" db="EMBL/GenBank/DDBJ databases">
        <authorList>
            <person name="Xiong W."/>
            <person name="Schranz E."/>
        </authorList>
    </citation>
    <scope>NUCLEOTIDE SEQUENCE [LARGE SCALE GENOMIC DNA]</scope>
</reference>
<comment type="subcellular location">
    <subcellularLocation>
        <location evidence="1">Nucleus</location>
    </subcellularLocation>
</comment>
<dbReference type="Pfam" id="PF03634">
    <property type="entry name" value="TCP"/>
    <property type="match status" value="1"/>
</dbReference>
<dbReference type="EMBL" id="CAKMRJ010005412">
    <property type="protein sequence ID" value="CAH1442009.1"/>
    <property type="molecule type" value="Genomic_DNA"/>
</dbReference>
<name>A0AAU9NW16_9ASTR</name>
<evidence type="ECO:0000256" key="6">
    <source>
        <dbReference type="SAM" id="MobiDB-lite"/>
    </source>
</evidence>
<keyword evidence="3" id="KW-0238">DNA-binding</keyword>
<feature type="region of interest" description="Disordered" evidence="6">
    <location>
        <begin position="1"/>
        <end position="24"/>
    </location>
</feature>
<comment type="caution">
    <text evidence="8">The sequence shown here is derived from an EMBL/GenBank/DDBJ whole genome shotgun (WGS) entry which is preliminary data.</text>
</comment>
<dbReference type="AlphaFoldDB" id="A0AAU9NW16"/>
<evidence type="ECO:0000313" key="9">
    <source>
        <dbReference type="Proteomes" id="UP001157418"/>
    </source>
</evidence>
<feature type="compositionally biased region" description="Low complexity" evidence="6">
    <location>
        <begin position="120"/>
        <end position="136"/>
    </location>
</feature>
<evidence type="ECO:0000256" key="2">
    <source>
        <dbReference type="ARBA" id="ARBA00023015"/>
    </source>
</evidence>
<feature type="region of interest" description="Disordered" evidence="6">
    <location>
        <begin position="108"/>
        <end position="175"/>
    </location>
</feature>
<dbReference type="InterPro" id="IPR017887">
    <property type="entry name" value="TF_TCP_subgr"/>
</dbReference>
<dbReference type="GO" id="GO:0005634">
    <property type="term" value="C:nucleus"/>
    <property type="evidence" value="ECO:0007669"/>
    <property type="project" value="UniProtKB-SubCell"/>
</dbReference>
<dbReference type="GO" id="GO:0003700">
    <property type="term" value="F:DNA-binding transcription factor activity"/>
    <property type="evidence" value="ECO:0007669"/>
    <property type="project" value="InterPro"/>
</dbReference>
<protein>
    <recommendedName>
        <fullName evidence="7">TCP domain-containing protein</fullName>
    </recommendedName>
</protein>
<keyword evidence="2" id="KW-0805">Transcription regulation</keyword>
<dbReference type="PROSITE" id="PS51369">
    <property type="entry name" value="TCP"/>
    <property type="match status" value="1"/>
</dbReference>
<dbReference type="GO" id="GO:0043565">
    <property type="term" value="F:sequence-specific DNA binding"/>
    <property type="evidence" value="ECO:0007669"/>
    <property type="project" value="TreeGrafter"/>
</dbReference>
<evidence type="ECO:0000256" key="3">
    <source>
        <dbReference type="ARBA" id="ARBA00023125"/>
    </source>
</evidence>
<feature type="compositionally biased region" description="Basic residues" evidence="6">
    <location>
        <begin position="166"/>
        <end position="175"/>
    </location>
</feature>
<gene>
    <name evidence="8" type="ORF">LVIROSA_LOCUS28028</name>
</gene>
<keyword evidence="9" id="KW-1185">Reference proteome</keyword>
<keyword evidence="4" id="KW-0804">Transcription</keyword>
<dbReference type="InterPro" id="IPR005333">
    <property type="entry name" value="Transcription_factor_TCP"/>
</dbReference>
<feature type="domain" description="TCP" evidence="7">
    <location>
        <begin position="172"/>
        <end position="226"/>
    </location>
</feature>
<feature type="region of interest" description="Disordered" evidence="6">
    <location>
        <begin position="55"/>
        <end position="74"/>
    </location>
</feature>
<proteinExistence type="predicted"/>
<evidence type="ECO:0000313" key="8">
    <source>
        <dbReference type="EMBL" id="CAH1442009.1"/>
    </source>
</evidence>
<keyword evidence="5" id="KW-0539">Nucleus</keyword>
<evidence type="ECO:0000259" key="7">
    <source>
        <dbReference type="PROSITE" id="PS51369"/>
    </source>
</evidence>
<dbReference type="PANTHER" id="PTHR31072:SF170">
    <property type="entry name" value="TRANSCRIPTION FACTOR TCP15-RELATED"/>
    <property type="match status" value="1"/>
</dbReference>
<evidence type="ECO:0000256" key="4">
    <source>
        <dbReference type="ARBA" id="ARBA00023163"/>
    </source>
</evidence>
<dbReference type="Proteomes" id="UP001157418">
    <property type="component" value="Unassembled WGS sequence"/>
</dbReference>
<sequence length="305" mass="33223">MDDSPRFDPSFQWEPSSPIPNFQPPILSSSSLLSPLPFVANRPFTPPTSAITTFFAPSHISPPPPPAPQSTITTFSAPLQMPQPPLEMSTFFAPLRPSAPPSIITTTFAPSQRYAPPPTTTFFPPSKTSTPPLSTTDSHRLVAPSSVQPAQTPPQPSPPTTTTKTTTRKRSRKFKDKKIDDRGLRIRLPAPCAARLFKLTNELHFKTHGQTVRWLLQQSENAIIAATGTGTVPAGFSSISESITKNHHQTPISGPVMMNSTGYIPQSVSPNIIMRQAQLQQVVTEVEPSATTVNYGYPQVPYNYG</sequence>
<dbReference type="PANTHER" id="PTHR31072">
    <property type="entry name" value="TRANSCRIPTION FACTOR TCP4-RELATED"/>
    <property type="match status" value="1"/>
</dbReference>